<gene>
    <name evidence="2" type="ORF">HPB52_011782</name>
</gene>
<evidence type="ECO:0000313" key="3">
    <source>
        <dbReference type="Proteomes" id="UP000821837"/>
    </source>
</evidence>
<keyword evidence="3" id="KW-1185">Reference proteome</keyword>
<comment type="caution">
    <text evidence="2">The sequence shown here is derived from an EMBL/GenBank/DDBJ whole genome shotgun (WGS) entry which is preliminary data.</text>
</comment>
<sequence length="107" mass="11434">MGISMVVPFSIALVAAMISPGASAQSMAKAVEPVLRALLPRPCGMQEQIKKTCDRQLLPREPCTGMILVTFNDHLGIGETVRKLATSLEIVRGETFACWHIAGKLGG</sequence>
<evidence type="ECO:0000313" key="2">
    <source>
        <dbReference type="EMBL" id="KAH7943799.1"/>
    </source>
</evidence>
<organism evidence="2 3">
    <name type="scientific">Rhipicephalus sanguineus</name>
    <name type="common">Brown dog tick</name>
    <name type="synonym">Ixodes sanguineus</name>
    <dbReference type="NCBI Taxonomy" id="34632"/>
    <lineage>
        <taxon>Eukaryota</taxon>
        <taxon>Metazoa</taxon>
        <taxon>Ecdysozoa</taxon>
        <taxon>Arthropoda</taxon>
        <taxon>Chelicerata</taxon>
        <taxon>Arachnida</taxon>
        <taxon>Acari</taxon>
        <taxon>Parasitiformes</taxon>
        <taxon>Ixodida</taxon>
        <taxon>Ixodoidea</taxon>
        <taxon>Ixodidae</taxon>
        <taxon>Rhipicephalinae</taxon>
        <taxon>Rhipicephalus</taxon>
        <taxon>Rhipicephalus</taxon>
    </lineage>
</organism>
<reference evidence="2" key="1">
    <citation type="journal article" date="2020" name="Cell">
        <title>Large-Scale Comparative Analyses of Tick Genomes Elucidate Their Genetic Diversity and Vector Capacities.</title>
        <authorList>
            <consortium name="Tick Genome and Microbiome Consortium (TIGMIC)"/>
            <person name="Jia N."/>
            <person name="Wang J."/>
            <person name="Shi W."/>
            <person name="Du L."/>
            <person name="Sun Y."/>
            <person name="Zhan W."/>
            <person name="Jiang J.F."/>
            <person name="Wang Q."/>
            <person name="Zhang B."/>
            <person name="Ji P."/>
            <person name="Bell-Sakyi L."/>
            <person name="Cui X.M."/>
            <person name="Yuan T.T."/>
            <person name="Jiang B.G."/>
            <person name="Yang W.F."/>
            <person name="Lam T.T."/>
            <person name="Chang Q.C."/>
            <person name="Ding S.J."/>
            <person name="Wang X.J."/>
            <person name="Zhu J.G."/>
            <person name="Ruan X.D."/>
            <person name="Zhao L."/>
            <person name="Wei J.T."/>
            <person name="Ye R.Z."/>
            <person name="Que T.C."/>
            <person name="Du C.H."/>
            <person name="Zhou Y.H."/>
            <person name="Cheng J.X."/>
            <person name="Dai P.F."/>
            <person name="Guo W.B."/>
            <person name="Han X.H."/>
            <person name="Huang E.J."/>
            <person name="Li L.F."/>
            <person name="Wei W."/>
            <person name="Gao Y.C."/>
            <person name="Liu J.Z."/>
            <person name="Shao H.Z."/>
            <person name="Wang X."/>
            <person name="Wang C.C."/>
            <person name="Yang T.C."/>
            <person name="Huo Q.B."/>
            <person name="Li W."/>
            <person name="Chen H.Y."/>
            <person name="Chen S.E."/>
            <person name="Zhou L.G."/>
            <person name="Ni X.B."/>
            <person name="Tian J.H."/>
            <person name="Sheng Y."/>
            <person name="Liu T."/>
            <person name="Pan Y.S."/>
            <person name="Xia L.Y."/>
            <person name="Li J."/>
            <person name="Zhao F."/>
            <person name="Cao W.C."/>
        </authorList>
    </citation>
    <scope>NUCLEOTIDE SEQUENCE</scope>
    <source>
        <strain evidence="2">Rsan-2018</strain>
    </source>
</reference>
<accession>A0A9D4PJ50</accession>
<feature type="chain" id="PRO_5038427028" evidence="1">
    <location>
        <begin position="25"/>
        <end position="107"/>
    </location>
</feature>
<dbReference type="Proteomes" id="UP000821837">
    <property type="component" value="Unassembled WGS sequence"/>
</dbReference>
<dbReference type="AlphaFoldDB" id="A0A9D4PJ50"/>
<keyword evidence="1" id="KW-0732">Signal</keyword>
<proteinExistence type="predicted"/>
<evidence type="ECO:0000256" key="1">
    <source>
        <dbReference type="SAM" id="SignalP"/>
    </source>
</evidence>
<name>A0A9D4PJ50_RHISA</name>
<dbReference type="EMBL" id="JABSTV010001253">
    <property type="protein sequence ID" value="KAH7943799.1"/>
    <property type="molecule type" value="Genomic_DNA"/>
</dbReference>
<protein>
    <submittedName>
        <fullName evidence="2">Uncharacterized protein</fullName>
    </submittedName>
</protein>
<feature type="signal peptide" evidence="1">
    <location>
        <begin position="1"/>
        <end position="24"/>
    </location>
</feature>
<reference evidence="2" key="2">
    <citation type="submission" date="2021-09" db="EMBL/GenBank/DDBJ databases">
        <authorList>
            <person name="Jia N."/>
            <person name="Wang J."/>
            <person name="Shi W."/>
            <person name="Du L."/>
            <person name="Sun Y."/>
            <person name="Zhan W."/>
            <person name="Jiang J."/>
            <person name="Wang Q."/>
            <person name="Zhang B."/>
            <person name="Ji P."/>
            <person name="Sakyi L.B."/>
            <person name="Cui X."/>
            <person name="Yuan T."/>
            <person name="Jiang B."/>
            <person name="Yang W."/>
            <person name="Lam T.T.-Y."/>
            <person name="Chang Q."/>
            <person name="Ding S."/>
            <person name="Wang X."/>
            <person name="Zhu J."/>
            <person name="Ruan X."/>
            <person name="Zhao L."/>
            <person name="Wei J."/>
            <person name="Que T."/>
            <person name="Du C."/>
            <person name="Cheng J."/>
            <person name="Dai P."/>
            <person name="Han X."/>
            <person name="Huang E."/>
            <person name="Gao Y."/>
            <person name="Liu J."/>
            <person name="Shao H."/>
            <person name="Ye R."/>
            <person name="Li L."/>
            <person name="Wei W."/>
            <person name="Wang X."/>
            <person name="Wang C."/>
            <person name="Huo Q."/>
            <person name="Li W."/>
            <person name="Guo W."/>
            <person name="Chen H."/>
            <person name="Chen S."/>
            <person name="Zhou L."/>
            <person name="Zhou L."/>
            <person name="Ni X."/>
            <person name="Tian J."/>
            <person name="Zhou Y."/>
            <person name="Sheng Y."/>
            <person name="Liu T."/>
            <person name="Pan Y."/>
            <person name="Xia L."/>
            <person name="Li J."/>
            <person name="Zhao F."/>
            <person name="Cao W."/>
        </authorList>
    </citation>
    <scope>NUCLEOTIDE SEQUENCE</scope>
    <source>
        <strain evidence="2">Rsan-2018</strain>
        <tissue evidence="2">Larvae</tissue>
    </source>
</reference>